<protein>
    <recommendedName>
        <fullName evidence="4">Cotton fiber protein</fullName>
    </recommendedName>
</protein>
<evidence type="ECO:0000256" key="1">
    <source>
        <dbReference type="SAM" id="MobiDB-lite"/>
    </source>
</evidence>
<gene>
    <name evidence="2" type="ORF">FRX31_031523</name>
</gene>
<dbReference type="OrthoDB" id="1926607at2759"/>
<proteinExistence type="predicted"/>
<organism evidence="2 3">
    <name type="scientific">Thalictrum thalictroides</name>
    <name type="common">Rue-anemone</name>
    <name type="synonym">Anemone thalictroides</name>
    <dbReference type="NCBI Taxonomy" id="46969"/>
    <lineage>
        <taxon>Eukaryota</taxon>
        <taxon>Viridiplantae</taxon>
        <taxon>Streptophyta</taxon>
        <taxon>Embryophyta</taxon>
        <taxon>Tracheophyta</taxon>
        <taxon>Spermatophyta</taxon>
        <taxon>Magnoliopsida</taxon>
        <taxon>Ranunculales</taxon>
        <taxon>Ranunculaceae</taxon>
        <taxon>Thalictroideae</taxon>
        <taxon>Thalictrum</taxon>
    </lineage>
</organism>
<accession>A0A7J6V2H2</accession>
<evidence type="ECO:0008006" key="4">
    <source>
        <dbReference type="Google" id="ProtNLM"/>
    </source>
</evidence>
<dbReference type="PANTHER" id="PTHR36378">
    <property type="entry name" value="COTTON FIBER PROTEIN"/>
    <property type="match status" value="1"/>
</dbReference>
<dbReference type="PANTHER" id="PTHR36378:SF1">
    <property type="entry name" value="COTTON FIBER PROTEIN"/>
    <property type="match status" value="1"/>
</dbReference>
<dbReference type="AlphaFoldDB" id="A0A7J6V2H2"/>
<evidence type="ECO:0000313" key="2">
    <source>
        <dbReference type="EMBL" id="KAF5178888.1"/>
    </source>
</evidence>
<dbReference type="Pfam" id="PF05553">
    <property type="entry name" value="DUF761"/>
    <property type="match status" value="1"/>
</dbReference>
<comment type="caution">
    <text evidence="2">The sequence shown here is derived from an EMBL/GenBank/DDBJ whole genome shotgun (WGS) entry which is preliminary data.</text>
</comment>
<name>A0A7J6V2H2_THATH</name>
<reference evidence="2 3" key="1">
    <citation type="submission" date="2020-06" db="EMBL/GenBank/DDBJ databases">
        <title>Transcriptomic and genomic resources for Thalictrum thalictroides and T. hernandezii: Facilitating candidate gene discovery in an emerging model plant lineage.</title>
        <authorList>
            <person name="Arias T."/>
            <person name="Riano-Pachon D.M."/>
            <person name="Di Stilio V.S."/>
        </authorList>
    </citation>
    <scope>NUCLEOTIDE SEQUENCE [LARGE SCALE GENOMIC DNA]</scope>
    <source>
        <strain evidence="3">cv. WT478/WT964</strain>
        <tissue evidence="2">Leaves</tissue>
    </source>
</reference>
<evidence type="ECO:0000313" key="3">
    <source>
        <dbReference type="Proteomes" id="UP000554482"/>
    </source>
</evidence>
<feature type="compositionally biased region" description="Polar residues" evidence="1">
    <location>
        <begin position="103"/>
        <end position="112"/>
    </location>
</feature>
<dbReference type="InterPro" id="IPR008480">
    <property type="entry name" value="DUF761_pln"/>
</dbReference>
<sequence>MEMDLAIPTHHKPASNQHLSVKKHRALHLVKVVLYMLNRRRSAKNTEVDVASKGLWKKLVGAMRPLHHQQLPHSTSSSISPPPSIEVGNIGSPDFQDIPQDWNLASPSTSDGTKSHYASALDLQALDKSDDGENNIEVVIEEGFFEDEGDEMIDARAEEFIANFYAQMKLQRLKSMDRYNQMIQNESI</sequence>
<feature type="region of interest" description="Disordered" evidence="1">
    <location>
        <begin position="1"/>
        <end position="20"/>
    </location>
</feature>
<keyword evidence="3" id="KW-1185">Reference proteome</keyword>
<dbReference type="EMBL" id="JABWDY010039452">
    <property type="protein sequence ID" value="KAF5178888.1"/>
    <property type="molecule type" value="Genomic_DNA"/>
</dbReference>
<feature type="region of interest" description="Disordered" evidence="1">
    <location>
        <begin position="70"/>
        <end position="113"/>
    </location>
</feature>
<dbReference type="Proteomes" id="UP000554482">
    <property type="component" value="Unassembled WGS sequence"/>
</dbReference>